<sequence length="157" mass="18634">MIDDFVVGKFYRSGHFKNKYIRVLGIGNDYIHVAEYEIEYPWYVFNKIMNFFNSRWDIPSIVNYTECKYSRHHHGWDEVSSVDPKTKMVQIHKNYNFNDLVLNVDILPSSHWVVGEKYIFMDAEYTLLSVGNDTVFVRGGPGNREIVRLKSTNWIRK</sequence>
<name>A0A2L0V031_9CAUD</name>
<evidence type="ECO:0000313" key="2">
    <source>
        <dbReference type="Proteomes" id="UP000223025"/>
    </source>
</evidence>
<evidence type="ECO:0000313" key="1">
    <source>
        <dbReference type="EMBL" id="AUZ95148.1"/>
    </source>
</evidence>
<dbReference type="EMBL" id="MF403008">
    <property type="protein sequence ID" value="AUZ95148.1"/>
    <property type="molecule type" value="Genomic_DNA"/>
</dbReference>
<protein>
    <submittedName>
        <fullName evidence="1">Uncharacterized protein</fullName>
    </submittedName>
</protein>
<proteinExistence type="predicted"/>
<dbReference type="Proteomes" id="UP000223025">
    <property type="component" value="Segment"/>
</dbReference>
<organism evidence="1 2">
    <name type="scientific">Agrobacterium phage Atu_ph07</name>
    <dbReference type="NCBI Taxonomy" id="2024264"/>
    <lineage>
        <taxon>Viruses</taxon>
        <taxon>Duplodnaviria</taxon>
        <taxon>Heunggongvirae</taxon>
        <taxon>Uroviricota</taxon>
        <taxon>Caudoviricetes</taxon>
        <taxon>Polybotosvirus</taxon>
        <taxon>Polybotosvirus Atuph07</taxon>
    </lineage>
</organism>
<keyword evidence="2" id="KW-1185">Reference proteome</keyword>
<reference evidence="1 2" key="1">
    <citation type="submission" date="2017-06" db="EMBL/GenBank/DDBJ databases">
        <authorList>
            <person name="Kim H.J."/>
            <person name="Triplett B.A."/>
        </authorList>
    </citation>
    <scope>NUCLEOTIDE SEQUENCE [LARGE SCALE GENOMIC DNA]</scope>
</reference>
<dbReference type="RefSeq" id="YP_009612054.1">
    <property type="nucleotide sequence ID" value="NC_042013.1"/>
</dbReference>
<accession>A0A2L0V031</accession>
<dbReference type="KEGG" id="vg:40088392"/>
<dbReference type="GeneID" id="40088392"/>